<dbReference type="PANTHER" id="PTHR12608:SF1">
    <property type="entry name" value="TRANSMEMBRANE PROTEIN 165"/>
    <property type="match status" value="1"/>
</dbReference>
<feature type="transmembrane region" description="Helical" evidence="6">
    <location>
        <begin position="57"/>
        <end position="81"/>
    </location>
</feature>
<evidence type="ECO:0000256" key="4">
    <source>
        <dbReference type="ARBA" id="ARBA00022989"/>
    </source>
</evidence>
<keyword evidence="4 6" id="KW-1133">Transmembrane helix</keyword>
<evidence type="ECO:0000313" key="8">
    <source>
        <dbReference type="Proteomes" id="UP001596447"/>
    </source>
</evidence>
<accession>A0ABD5Z4N5</accession>
<evidence type="ECO:0000256" key="2">
    <source>
        <dbReference type="ARBA" id="ARBA00009190"/>
    </source>
</evidence>
<name>A0ABD5Z4N5_9EURY</name>
<feature type="transmembrane region" description="Helical" evidence="6">
    <location>
        <begin position="177"/>
        <end position="197"/>
    </location>
</feature>
<keyword evidence="8" id="KW-1185">Reference proteome</keyword>
<proteinExistence type="inferred from homology"/>
<comment type="subcellular location">
    <subcellularLocation>
        <location evidence="1">Membrane</location>
        <topology evidence="1">Multi-pass membrane protein</topology>
    </subcellularLocation>
</comment>
<organism evidence="7 8">
    <name type="scientific">Halospeciosus flavus</name>
    <dbReference type="NCBI Taxonomy" id="3032283"/>
    <lineage>
        <taxon>Archaea</taxon>
        <taxon>Methanobacteriati</taxon>
        <taxon>Methanobacteriota</taxon>
        <taxon>Stenosarchaea group</taxon>
        <taxon>Halobacteria</taxon>
        <taxon>Halobacteriales</taxon>
        <taxon>Halobacteriaceae</taxon>
        <taxon>Halospeciosus</taxon>
    </lineage>
</organism>
<evidence type="ECO:0000256" key="1">
    <source>
        <dbReference type="ARBA" id="ARBA00004141"/>
    </source>
</evidence>
<evidence type="ECO:0000256" key="5">
    <source>
        <dbReference type="ARBA" id="ARBA00023136"/>
    </source>
</evidence>
<dbReference type="RefSeq" id="WP_279530019.1">
    <property type="nucleotide sequence ID" value="NZ_CP122312.1"/>
</dbReference>
<gene>
    <name evidence="7" type="ORF">ACFQJ9_11885</name>
</gene>
<comment type="similarity">
    <text evidence="2">Belongs to the GDT1 family.</text>
</comment>
<dbReference type="PANTHER" id="PTHR12608">
    <property type="entry name" value="TRANSMEMBRANE PROTEIN HTP-1 RELATED"/>
    <property type="match status" value="1"/>
</dbReference>
<keyword evidence="3 6" id="KW-0812">Transmembrane</keyword>
<evidence type="ECO:0000256" key="3">
    <source>
        <dbReference type="ARBA" id="ARBA00022692"/>
    </source>
</evidence>
<keyword evidence="5 6" id="KW-0472">Membrane</keyword>
<dbReference type="AlphaFoldDB" id="A0ABD5Z4N5"/>
<evidence type="ECO:0000313" key="7">
    <source>
        <dbReference type="EMBL" id="MFC7200100.1"/>
    </source>
</evidence>
<sequence length="255" mass="26706">MGSTLLPLATGLDAIVERYAHFGPLLAAFLANLLATFGDKGQLVVITLATKYDAKKVFLGSMAAFVGWSALEVAFGQYITAVLPADVMAGVTGTLFLVFGVWTAYQVVRKARAQRLFTTDGGLEAASGRALPDRIARFTHGHGAVATSFVFITFAEFGDKTQLLTINLAATFPSSPVAVFVGVVGALTLRTGVDAFIGEQAERVLPTLFIEAASAVVFVAFGLFVFGVVGSLGLVVTIVAAVFFCIGAATHRYVA</sequence>
<dbReference type="InterPro" id="IPR001727">
    <property type="entry name" value="GDT1-like"/>
</dbReference>
<dbReference type="EMBL" id="JBHTAR010000011">
    <property type="protein sequence ID" value="MFC7200100.1"/>
    <property type="molecule type" value="Genomic_DNA"/>
</dbReference>
<feature type="transmembrane region" description="Helical" evidence="6">
    <location>
        <begin position="20"/>
        <end position="37"/>
    </location>
</feature>
<evidence type="ECO:0000256" key="6">
    <source>
        <dbReference type="SAM" id="Phobius"/>
    </source>
</evidence>
<dbReference type="Proteomes" id="UP001596447">
    <property type="component" value="Unassembled WGS sequence"/>
</dbReference>
<reference evidence="7 8" key="1">
    <citation type="journal article" date="2019" name="Int. J. Syst. Evol. Microbiol.">
        <title>The Global Catalogue of Microorganisms (GCM) 10K type strain sequencing project: providing services to taxonomists for standard genome sequencing and annotation.</title>
        <authorList>
            <consortium name="The Broad Institute Genomics Platform"/>
            <consortium name="The Broad Institute Genome Sequencing Center for Infectious Disease"/>
            <person name="Wu L."/>
            <person name="Ma J."/>
        </authorList>
    </citation>
    <scope>NUCLEOTIDE SEQUENCE [LARGE SCALE GENOMIC DNA]</scope>
    <source>
        <strain evidence="7 8">XZGYJ-43</strain>
    </source>
</reference>
<feature type="transmembrane region" description="Helical" evidence="6">
    <location>
        <begin position="204"/>
        <end position="226"/>
    </location>
</feature>
<protein>
    <submittedName>
        <fullName evidence="7">TMEM165/GDT1 family protein</fullName>
    </submittedName>
</protein>
<feature type="transmembrane region" description="Helical" evidence="6">
    <location>
        <begin position="232"/>
        <end position="254"/>
    </location>
</feature>
<feature type="transmembrane region" description="Helical" evidence="6">
    <location>
        <begin position="87"/>
        <end position="108"/>
    </location>
</feature>
<dbReference type="Pfam" id="PF01169">
    <property type="entry name" value="GDT1"/>
    <property type="match status" value="2"/>
</dbReference>
<dbReference type="GO" id="GO:0016020">
    <property type="term" value="C:membrane"/>
    <property type="evidence" value="ECO:0007669"/>
    <property type="project" value="UniProtKB-SubCell"/>
</dbReference>
<comment type="caution">
    <text evidence="7">The sequence shown here is derived from an EMBL/GenBank/DDBJ whole genome shotgun (WGS) entry which is preliminary data.</text>
</comment>